<proteinExistence type="inferred from homology"/>
<dbReference type="PANTHER" id="PTHR48407:SF1">
    <property type="entry name" value="CRANIOFACIAL DEVELOPMENT PROTEIN 1"/>
    <property type="match status" value="1"/>
</dbReference>
<feature type="compositionally biased region" description="Basic and acidic residues" evidence="3">
    <location>
        <begin position="116"/>
        <end position="125"/>
    </location>
</feature>
<evidence type="ECO:0000313" key="5">
    <source>
        <dbReference type="EMBL" id="KAK8083657.1"/>
    </source>
</evidence>
<evidence type="ECO:0000256" key="2">
    <source>
        <dbReference type="ARBA" id="ARBA00019138"/>
    </source>
</evidence>
<reference evidence="5 6" key="1">
    <citation type="submission" date="2023-01" db="EMBL/GenBank/DDBJ databases">
        <title>Analysis of 21 Apiospora genomes using comparative genomics revels a genus with tremendous synthesis potential of carbohydrate active enzymes and secondary metabolites.</title>
        <authorList>
            <person name="Sorensen T."/>
        </authorList>
    </citation>
    <scope>NUCLEOTIDE SEQUENCE [LARGE SCALE GENOMIC DNA]</scope>
    <source>
        <strain evidence="5 6">CBS 83171</strain>
    </source>
</reference>
<name>A0ABR1WJJ7_9PEZI</name>
<feature type="domain" description="BCNT-C" evidence="4">
    <location>
        <begin position="275"/>
        <end position="354"/>
    </location>
</feature>
<feature type="compositionally biased region" description="Basic residues" evidence="3">
    <location>
        <begin position="82"/>
        <end position="93"/>
    </location>
</feature>
<feature type="compositionally biased region" description="Acidic residues" evidence="3">
    <location>
        <begin position="62"/>
        <end position="75"/>
    </location>
</feature>
<dbReference type="EMBL" id="JAQQWM010000001">
    <property type="protein sequence ID" value="KAK8083657.1"/>
    <property type="molecule type" value="Genomic_DNA"/>
</dbReference>
<evidence type="ECO:0000256" key="3">
    <source>
        <dbReference type="SAM" id="MobiDB-lite"/>
    </source>
</evidence>
<feature type="region of interest" description="Disordered" evidence="3">
    <location>
        <begin position="150"/>
        <end position="195"/>
    </location>
</feature>
<dbReference type="PANTHER" id="PTHR48407">
    <property type="entry name" value="CRANIOFACIAL DEVELOPMENT PROTEIN 1"/>
    <property type="match status" value="1"/>
</dbReference>
<keyword evidence="6" id="KW-1185">Reference proteome</keyword>
<comment type="caution">
    <text evidence="5">The sequence shown here is derived from an EMBL/GenBank/DDBJ whole genome shotgun (WGS) entry which is preliminary data.</text>
</comment>
<evidence type="ECO:0000313" key="6">
    <source>
        <dbReference type="Proteomes" id="UP001446871"/>
    </source>
</evidence>
<dbReference type="Pfam" id="PF07572">
    <property type="entry name" value="BCNT"/>
    <property type="match status" value="1"/>
</dbReference>
<dbReference type="InterPro" id="IPR027124">
    <property type="entry name" value="Swc5/CFDP1/2"/>
</dbReference>
<gene>
    <name evidence="5" type="ORF">PG996_002438</name>
</gene>
<accession>A0ABR1WJJ7</accession>
<evidence type="ECO:0000256" key="1">
    <source>
        <dbReference type="ARBA" id="ARBA00010465"/>
    </source>
</evidence>
<comment type="similarity">
    <text evidence="1">Belongs to the SWC5 family.</text>
</comment>
<feature type="region of interest" description="Disordered" evidence="3">
    <location>
        <begin position="1"/>
        <end position="129"/>
    </location>
</feature>
<organism evidence="5 6">
    <name type="scientific">Apiospora saccharicola</name>
    <dbReference type="NCBI Taxonomy" id="335842"/>
    <lineage>
        <taxon>Eukaryota</taxon>
        <taxon>Fungi</taxon>
        <taxon>Dikarya</taxon>
        <taxon>Ascomycota</taxon>
        <taxon>Pezizomycotina</taxon>
        <taxon>Sordariomycetes</taxon>
        <taxon>Xylariomycetidae</taxon>
        <taxon>Amphisphaeriales</taxon>
        <taxon>Apiosporaceae</taxon>
        <taxon>Apiospora</taxon>
    </lineage>
</organism>
<protein>
    <recommendedName>
        <fullName evidence="2">SWR1-complex protein 5</fullName>
    </recommendedName>
</protein>
<dbReference type="Proteomes" id="UP001446871">
    <property type="component" value="Unassembled WGS sequence"/>
</dbReference>
<feature type="region of interest" description="Disordered" evidence="3">
    <location>
        <begin position="225"/>
        <end position="254"/>
    </location>
</feature>
<sequence length="354" mass="38367">MSTEPLLDEDYASEEDSDFSPDAVAADDDKEDGGEDASESEEDDSAQPAAATTTKRKRDATEPDNAEGDDYENSGDELIISKGKKRQQKKHKAKDGAATNDDEGGEGGLVKTRSMRATEKAERKSHAVTGPVTVDVNDIWAQMMAGPVVPSKTAAAEEATTNDKLPGADGGKETAAPTEASANKGAAEPEEAPAMIRIKRTYNFAGKVHTEEKMVPRDSAEAKVYLDSLGPGADEALAHNDEEDDEPSKRQPRKAFRSIFEPVIEGLTTARGDLNLGVAARLRLREQQAKAKKLNVVEKSRMDWAGFVDQAGIKDELQLAGKSKQSYTSRQDFLARVESKRDDDARKARMAQRV</sequence>
<dbReference type="InterPro" id="IPR011421">
    <property type="entry name" value="BCNT-C"/>
</dbReference>
<dbReference type="PROSITE" id="PS51279">
    <property type="entry name" value="BCNT_C"/>
    <property type="match status" value="1"/>
</dbReference>
<evidence type="ECO:0000259" key="4">
    <source>
        <dbReference type="PROSITE" id="PS51279"/>
    </source>
</evidence>
<feature type="compositionally biased region" description="Acidic residues" evidence="3">
    <location>
        <begin position="1"/>
        <end position="45"/>
    </location>
</feature>